<dbReference type="PANTHER" id="PTHR45947:SF3">
    <property type="entry name" value="SULFOQUINOVOSYL TRANSFERASE SQD2"/>
    <property type="match status" value="1"/>
</dbReference>
<proteinExistence type="predicted"/>
<reference evidence="2" key="2">
    <citation type="submission" date="2021-04" db="EMBL/GenBank/DDBJ databases">
        <authorList>
            <person name="Gilroy R."/>
        </authorList>
    </citation>
    <scope>NUCLEOTIDE SEQUENCE</scope>
    <source>
        <strain evidence="2">ChiSxjej3B15-24422</strain>
    </source>
</reference>
<feature type="domain" description="Glycosyl transferase family 1" evidence="1">
    <location>
        <begin position="171"/>
        <end position="334"/>
    </location>
</feature>
<dbReference type="SUPFAM" id="SSF53756">
    <property type="entry name" value="UDP-Glycosyltransferase/glycogen phosphorylase"/>
    <property type="match status" value="1"/>
</dbReference>
<dbReference type="Gene3D" id="3.40.50.2000">
    <property type="entry name" value="Glycogen Phosphorylase B"/>
    <property type="match status" value="2"/>
</dbReference>
<dbReference type="PANTHER" id="PTHR45947">
    <property type="entry name" value="SULFOQUINOVOSYL TRANSFERASE SQD2"/>
    <property type="match status" value="1"/>
</dbReference>
<dbReference type="Pfam" id="PF00534">
    <property type="entry name" value="Glycos_transf_1"/>
    <property type="match status" value="1"/>
</dbReference>
<dbReference type="GO" id="GO:0016757">
    <property type="term" value="F:glycosyltransferase activity"/>
    <property type="evidence" value="ECO:0007669"/>
    <property type="project" value="InterPro"/>
</dbReference>
<protein>
    <submittedName>
        <fullName evidence="2">Glycosyltransferase family 4 protein</fullName>
    </submittedName>
</protein>
<name>A0A9D1YRR6_9FIRM</name>
<accession>A0A9D1YRR6</accession>
<dbReference type="InterPro" id="IPR050194">
    <property type="entry name" value="Glycosyltransferase_grp1"/>
</dbReference>
<dbReference type="CDD" id="cd03801">
    <property type="entry name" value="GT4_PimA-like"/>
    <property type="match status" value="1"/>
</dbReference>
<evidence type="ECO:0000313" key="2">
    <source>
        <dbReference type="EMBL" id="HIY61354.1"/>
    </source>
</evidence>
<sequence length="379" mass="43548">MKAVFVSNYINHHQIPFCDAMYQRLGEDFTFVQTEPMEEERVRMGWEADLKALPYVKLLYEEEALCRERINGCDLLLAGWMEDPELIFDRLESGKPAFRISERIYREGQWKAVSPWGLASKYKEHIRYRNRPVYLLCAGGYVASDFTLIHAYPGKMLRFGYFPETKDPSLQAEKPQEGPVQLLWAGRLMPLKHPEYAVRLAEELRGAGYDFRLKLIGGGELEEKLQAQIREKELSGLVTMTGFLPPPEVRRAMEESHVFLFTSNHLEGWGAVVNEAMNSRCAVVASREAGAVPFLIRHGENGMVYYRNRYEDFAGAVRHLLENKKDRERMGRKACETILKEWNADTAAARCLSLYEGWEKGRMVFPESGPLSPAPMIRP</sequence>
<comment type="caution">
    <text evidence="2">The sequence shown here is derived from an EMBL/GenBank/DDBJ whole genome shotgun (WGS) entry which is preliminary data.</text>
</comment>
<organism evidence="2 3">
    <name type="scientific">Candidatus Eisenbergiella pullistercoris</name>
    <dbReference type="NCBI Taxonomy" id="2838555"/>
    <lineage>
        <taxon>Bacteria</taxon>
        <taxon>Bacillati</taxon>
        <taxon>Bacillota</taxon>
        <taxon>Clostridia</taxon>
        <taxon>Lachnospirales</taxon>
        <taxon>Lachnospiraceae</taxon>
        <taxon>Eisenbergiella</taxon>
    </lineage>
</organism>
<dbReference type="Proteomes" id="UP000824007">
    <property type="component" value="Unassembled WGS sequence"/>
</dbReference>
<evidence type="ECO:0000313" key="3">
    <source>
        <dbReference type="Proteomes" id="UP000824007"/>
    </source>
</evidence>
<dbReference type="AlphaFoldDB" id="A0A9D1YRR6"/>
<gene>
    <name evidence="2" type="ORF">H9831_11870</name>
</gene>
<dbReference type="EMBL" id="DXDD01000145">
    <property type="protein sequence ID" value="HIY61354.1"/>
    <property type="molecule type" value="Genomic_DNA"/>
</dbReference>
<evidence type="ECO:0000259" key="1">
    <source>
        <dbReference type="Pfam" id="PF00534"/>
    </source>
</evidence>
<reference evidence="2" key="1">
    <citation type="journal article" date="2021" name="PeerJ">
        <title>Extensive microbial diversity within the chicken gut microbiome revealed by metagenomics and culture.</title>
        <authorList>
            <person name="Gilroy R."/>
            <person name="Ravi A."/>
            <person name="Getino M."/>
            <person name="Pursley I."/>
            <person name="Horton D.L."/>
            <person name="Alikhan N.F."/>
            <person name="Baker D."/>
            <person name="Gharbi K."/>
            <person name="Hall N."/>
            <person name="Watson M."/>
            <person name="Adriaenssens E.M."/>
            <person name="Foster-Nyarko E."/>
            <person name="Jarju S."/>
            <person name="Secka A."/>
            <person name="Antonio M."/>
            <person name="Oren A."/>
            <person name="Chaudhuri R.R."/>
            <person name="La Ragione R."/>
            <person name="Hildebrand F."/>
            <person name="Pallen M.J."/>
        </authorList>
    </citation>
    <scope>NUCLEOTIDE SEQUENCE</scope>
    <source>
        <strain evidence="2">ChiSxjej3B15-24422</strain>
    </source>
</reference>
<dbReference type="InterPro" id="IPR001296">
    <property type="entry name" value="Glyco_trans_1"/>
</dbReference>